<organism evidence="2 3">
    <name type="scientific">Polyrhizophydium stewartii</name>
    <dbReference type="NCBI Taxonomy" id="2732419"/>
    <lineage>
        <taxon>Eukaryota</taxon>
        <taxon>Fungi</taxon>
        <taxon>Fungi incertae sedis</taxon>
        <taxon>Chytridiomycota</taxon>
        <taxon>Chytridiomycota incertae sedis</taxon>
        <taxon>Chytridiomycetes</taxon>
        <taxon>Rhizophydiales</taxon>
        <taxon>Rhizophydiales incertae sedis</taxon>
        <taxon>Polyrhizophydium</taxon>
    </lineage>
</organism>
<name>A0ABR4NCP8_9FUNG</name>
<reference evidence="2 3" key="1">
    <citation type="submission" date="2023-09" db="EMBL/GenBank/DDBJ databases">
        <title>Pangenome analysis of Batrachochytrium dendrobatidis and related Chytrids.</title>
        <authorList>
            <person name="Yacoub M.N."/>
            <person name="Stajich J.E."/>
            <person name="James T.Y."/>
        </authorList>
    </citation>
    <scope>NUCLEOTIDE SEQUENCE [LARGE SCALE GENOMIC DNA]</scope>
    <source>
        <strain evidence="2 3">JEL0888</strain>
    </source>
</reference>
<keyword evidence="3" id="KW-1185">Reference proteome</keyword>
<evidence type="ECO:0000313" key="2">
    <source>
        <dbReference type="EMBL" id="KAL2917209.1"/>
    </source>
</evidence>
<accession>A0ABR4NCP8</accession>
<feature type="transmembrane region" description="Helical" evidence="1">
    <location>
        <begin position="260"/>
        <end position="280"/>
    </location>
</feature>
<proteinExistence type="predicted"/>
<gene>
    <name evidence="2" type="ORF">HK105_203274</name>
</gene>
<dbReference type="EMBL" id="JADGIZ020000012">
    <property type="protein sequence ID" value="KAL2917209.1"/>
    <property type="molecule type" value="Genomic_DNA"/>
</dbReference>
<dbReference type="Proteomes" id="UP001527925">
    <property type="component" value="Unassembled WGS sequence"/>
</dbReference>
<evidence type="ECO:0000313" key="3">
    <source>
        <dbReference type="Proteomes" id="UP001527925"/>
    </source>
</evidence>
<feature type="transmembrane region" description="Helical" evidence="1">
    <location>
        <begin position="21"/>
        <end position="48"/>
    </location>
</feature>
<protein>
    <recommendedName>
        <fullName evidence="4">Transmembrane protein</fullName>
    </recommendedName>
</protein>
<keyword evidence="1" id="KW-0472">Membrane</keyword>
<keyword evidence="1" id="KW-0812">Transmembrane</keyword>
<evidence type="ECO:0000256" key="1">
    <source>
        <dbReference type="SAM" id="Phobius"/>
    </source>
</evidence>
<feature type="transmembrane region" description="Helical" evidence="1">
    <location>
        <begin position="68"/>
        <end position="101"/>
    </location>
</feature>
<keyword evidence="1" id="KW-1133">Transmembrane helix</keyword>
<sequence length="290" mass="31358">MAYRLLRPVYARLIRGAGSLAVANGAALVTGVLQACLVAAAIVAVSIWHFGTLHTMRFTSGPMAPFAITLSVVPGASVLSLLFALLVWPVAVVFAAGTLWLERARTGCWTHAPPLYAVVSRVQMAVVAPLADWMHAMERREAVQALVRAQDGKLPREMVDLVMRFVDAHAASEALEAFADVTGEHVDALPRLGGRKWVSHVALFGWIREQRSNADILSAIFLGEADPLPRADHEDDAPGLAGGDAGATVESWLFVFSRDVLVFALFVTIYASLMTLVHALHTARWIAPRH</sequence>
<comment type="caution">
    <text evidence="2">The sequence shown here is derived from an EMBL/GenBank/DDBJ whole genome shotgun (WGS) entry which is preliminary data.</text>
</comment>
<evidence type="ECO:0008006" key="4">
    <source>
        <dbReference type="Google" id="ProtNLM"/>
    </source>
</evidence>